<reference evidence="2 3" key="1">
    <citation type="submission" date="2023-07" db="EMBL/GenBank/DDBJ databases">
        <title>Genomic Encyclopedia of Type Strains, Phase IV (KMG-IV): sequencing the most valuable type-strain genomes for metagenomic binning, comparative biology and taxonomic classification.</title>
        <authorList>
            <person name="Goeker M."/>
        </authorList>
    </citation>
    <scope>NUCLEOTIDE SEQUENCE [LARGE SCALE GENOMIC DNA]</scope>
    <source>
        <strain evidence="2 3">DSM 18695</strain>
    </source>
</reference>
<protein>
    <submittedName>
        <fullName evidence="2">Uncharacterized protein</fullName>
    </submittedName>
</protein>
<proteinExistence type="predicted"/>
<dbReference type="RefSeq" id="WP_307351173.1">
    <property type="nucleotide sequence ID" value="NZ_JAUSVS010000007.1"/>
</dbReference>
<name>A0ABU0IUJ5_9CAUL</name>
<accession>A0ABU0IUJ5</accession>
<evidence type="ECO:0000313" key="3">
    <source>
        <dbReference type="Proteomes" id="UP001228905"/>
    </source>
</evidence>
<comment type="caution">
    <text evidence="2">The sequence shown here is derived from an EMBL/GenBank/DDBJ whole genome shotgun (WGS) entry which is preliminary data.</text>
</comment>
<sequence>MNRQAQRLAVVAIVLALAASGPAASQTQPAQAMPAPRPQACVPTALAIRALAPEGASPVFLSLERFHQLDQDTLVSALRAGAPSIDAYTLRDFYKQIKAGDGGAYDLACDWAGLEVSAPSDGRAPMRIYHPLVSKDGREALVMIEAPGENGGVRVCHLKASGKAWASMACRVQIF</sequence>
<feature type="chain" id="PRO_5047257550" evidence="1">
    <location>
        <begin position="24"/>
        <end position="175"/>
    </location>
</feature>
<organism evidence="2 3">
    <name type="scientific">Caulobacter ginsengisoli</name>
    <dbReference type="NCBI Taxonomy" id="400775"/>
    <lineage>
        <taxon>Bacteria</taxon>
        <taxon>Pseudomonadati</taxon>
        <taxon>Pseudomonadota</taxon>
        <taxon>Alphaproteobacteria</taxon>
        <taxon>Caulobacterales</taxon>
        <taxon>Caulobacteraceae</taxon>
        <taxon>Caulobacter</taxon>
    </lineage>
</organism>
<gene>
    <name evidence="2" type="ORF">QO010_003453</name>
</gene>
<keyword evidence="3" id="KW-1185">Reference proteome</keyword>
<dbReference type="EMBL" id="JAUSVS010000007">
    <property type="protein sequence ID" value="MDQ0465664.1"/>
    <property type="molecule type" value="Genomic_DNA"/>
</dbReference>
<evidence type="ECO:0000313" key="2">
    <source>
        <dbReference type="EMBL" id="MDQ0465664.1"/>
    </source>
</evidence>
<evidence type="ECO:0000256" key="1">
    <source>
        <dbReference type="SAM" id="SignalP"/>
    </source>
</evidence>
<keyword evidence="1" id="KW-0732">Signal</keyword>
<dbReference type="Proteomes" id="UP001228905">
    <property type="component" value="Unassembled WGS sequence"/>
</dbReference>
<feature type="signal peptide" evidence="1">
    <location>
        <begin position="1"/>
        <end position="23"/>
    </location>
</feature>